<keyword evidence="3" id="KW-1185">Reference proteome</keyword>
<reference evidence="3" key="1">
    <citation type="submission" date="2017-02" db="EMBL/GenBank/DDBJ databases">
        <authorList>
            <person name="Varghese N."/>
            <person name="Submissions S."/>
        </authorList>
    </citation>
    <scope>NUCLEOTIDE SEQUENCE [LARGE SCALE GENOMIC DNA]</scope>
    <source>
        <strain evidence="3">ATCC 700200</strain>
    </source>
</reference>
<feature type="compositionally biased region" description="Polar residues" evidence="1">
    <location>
        <begin position="21"/>
        <end position="32"/>
    </location>
</feature>
<name>A0A1T4YYA2_9BACT</name>
<protein>
    <submittedName>
        <fullName evidence="2">Uncharacterized protein</fullName>
    </submittedName>
</protein>
<gene>
    <name evidence="2" type="ORF">SAMN02745166_04531</name>
</gene>
<dbReference type="STRING" id="48467.SAMN02745166_04531"/>
<accession>A0A1T4YYA2</accession>
<dbReference type="RefSeq" id="WP_078815660.1">
    <property type="nucleotide sequence ID" value="NZ_FUYE01000021.1"/>
</dbReference>
<feature type="region of interest" description="Disordered" evidence="1">
    <location>
        <begin position="1"/>
        <end position="109"/>
    </location>
</feature>
<sequence>MSSETPPDDFSQLPTADGGLSSASEIQPQATRKQTRIGPRSSAALPQTPADESPESISSEWSDLIHHAQVTEPFTPAPSSQHQKADVPAETETLAPTPAPKRTVVGRRVSAPATDDIAQEAAISPHTAPASELSDLPLQTPSKPNSTAGAASQQLAESPSADPAAEGEKAAPSPAVAPTRSSAWRVRWERWGGRALTLSVIIHLLLIAGGATYVVKQVMTPKQVDFLPGGGSQQGQAASQALEHKIQQKKTPWLKKPMPMQKIGVANSVSDIVLPDDVPDLMNLPDSKDFLSSKLSGGMGLSGLGSGMNKAIGAGSQAGMVFQPFSLFGMQIKSKRLGLVLDVSTSMAPHLPRVIEEVDKVAKGSVVILYFGCGLTAPPSRGLDGEEVYSTAGREFEKFWRLGGVSLDEARRTSVDSKQPIPSEDIYRMLAKRSQTYFIHNVGLGYTWLALLNDKLRTADGIYWFSDFQDTVDFKQLMIVRENLLGRKQRLYMHAYERGPSFDLVKTQLVHPTQGDATVEE</sequence>
<dbReference type="EMBL" id="FUYE01000021">
    <property type="protein sequence ID" value="SKB06762.1"/>
    <property type="molecule type" value="Genomic_DNA"/>
</dbReference>
<feature type="region of interest" description="Disordered" evidence="1">
    <location>
        <begin position="121"/>
        <end position="182"/>
    </location>
</feature>
<feature type="compositionally biased region" description="Polar residues" evidence="1">
    <location>
        <begin position="137"/>
        <end position="157"/>
    </location>
</feature>
<evidence type="ECO:0000256" key="1">
    <source>
        <dbReference type="SAM" id="MobiDB-lite"/>
    </source>
</evidence>
<proteinExistence type="predicted"/>
<dbReference type="OrthoDB" id="181055at2"/>
<dbReference type="AlphaFoldDB" id="A0A1T4YYA2"/>
<organism evidence="2 3">
    <name type="scientific">Prosthecobacter debontii</name>
    <dbReference type="NCBI Taxonomy" id="48467"/>
    <lineage>
        <taxon>Bacteria</taxon>
        <taxon>Pseudomonadati</taxon>
        <taxon>Verrucomicrobiota</taxon>
        <taxon>Verrucomicrobiia</taxon>
        <taxon>Verrucomicrobiales</taxon>
        <taxon>Verrucomicrobiaceae</taxon>
        <taxon>Prosthecobacter</taxon>
    </lineage>
</organism>
<dbReference type="Proteomes" id="UP000190774">
    <property type="component" value="Unassembled WGS sequence"/>
</dbReference>
<evidence type="ECO:0000313" key="3">
    <source>
        <dbReference type="Proteomes" id="UP000190774"/>
    </source>
</evidence>
<evidence type="ECO:0000313" key="2">
    <source>
        <dbReference type="EMBL" id="SKB06762.1"/>
    </source>
</evidence>